<dbReference type="AlphaFoldDB" id="A0A482WKM9"/>
<sequence>MSPRPQELQIDDEVTSVVEGMQISPAFVDNSTQTSTETMTTGIQVASRGVDSWTQTEPVACSCKCNCSAAKSGASVKTSAKSGATVKTEVSAGSVGEMLSKIRIDLKSALDHVDLKVKVDLQDAKKVTSKVSLVIPPPPPLPLTPGLMDKSLPPNFVLNTPAPPPLPVAVSTPISDPQNISADFQTPPPPPPPPPMMGASTFPSMKPAAGVGMMMRKCKTLPAQTGIKMKTINWTKIPKQKIAKSFWSDADVQLPVLRVDFNKMQELFGQKPAKKPLNIKSQLAVRKSKTLNLLDSQRSFLVNIFLKQFKENIEFVLDSIKKGVGLPVDNLKALMKLMPEKKEVRFLKILIRAHASCKSLGEAESFFLHLSDIADYELRIQAMLYKEEFHERFTDASSHLEKVLDTCQFLVNDCSLKQFLTLILQLGNQLNAGTYAGNAAAFKLSSLQMLADTKANKPKMTFLHYVVDVAVSNDASLLDFRTRVADFQEMSKTPIAAVEEEVKTLAEGVNEIHKRLKSSRVSSQFGDFFQNAKKQVDVLVKKLKTIKEMKSQLAVHFCEEPASFQLNECYQLFADFFEKVNTVLEENDQMRKFEEKSAKTKAEKQSTNELVTARRRIFEDSVDQLIIDIQKGVY</sequence>
<dbReference type="InterPro" id="IPR042201">
    <property type="entry name" value="FH2_Formin_sf"/>
</dbReference>
<dbReference type="EMBL" id="QKKF02032620">
    <property type="protein sequence ID" value="RZF34087.1"/>
    <property type="molecule type" value="Genomic_DNA"/>
</dbReference>
<comment type="caution">
    <text evidence="2">The sequence shown here is derived from an EMBL/GenBank/DDBJ whole genome shotgun (WGS) entry which is preliminary data.</text>
</comment>
<dbReference type="SUPFAM" id="SSF101447">
    <property type="entry name" value="Formin homology 2 domain (FH2 domain)"/>
    <property type="match status" value="1"/>
</dbReference>
<dbReference type="Gene3D" id="1.20.58.2220">
    <property type="entry name" value="Formin, FH2 domain"/>
    <property type="match status" value="1"/>
</dbReference>
<dbReference type="STRING" id="195883.A0A482WKM9"/>
<dbReference type="InterPro" id="IPR015425">
    <property type="entry name" value="FH2_Formin"/>
</dbReference>
<gene>
    <name evidence="2" type="ORF">LSTR_LSTR011657</name>
</gene>
<evidence type="ECO:0000313" key="3">
    <source>
        <dbReference type="Proteomes" id="UP000291343"/>
    </source>
</evidence>
<dbReference type="OrthoDB" id="26518at2759"/>
<dbReference type="SMR" id="A0A482WKM9"/>
<dbReference type="Pfam" id="PF02181">
    <property type="entry name" value="FH2"/>
    <property type="match status" value="1"/>
</dbReference>
<evidence type="ECO:0000313" key="2">
    <source>
        <dbReference type="EMBL" id="RZF34087.1"/>
    </source>
</evidence>
<dbReference type="InParanoid" id="A0A482WKM9"/>
<dbReference type="PANTHER" id="PTHR46345">
    <property type="entry name" value="INVERTED FORMIN-2"/>
    <property type="match status" value="1"/>
</dbReference>
<proteinExistence type="predicted"/>
<keyword evidence="3" id="KW-1185">Reference proteome</keyword>
<feature type="domain" description="FH2" evidence="1">
    <location>
        <begin position="219"/>
        <end position="606"/>
    </location>
</feature>
<organism evidence="2 3">
    <name type="scientific">Laodelphax striatellus</name>
    <name type="common">Small brown planthopper</name>
    <name type="synonym">Delphax striatella</name>
    <dbReference type="NCBI Taxonomy" id="195883"/>
    <lineage>
        <taxon>Eukaryota</taxon>
        <taxon>Metazoa</taxon>
        <taxon>Ecdysozoa</taxon>
        <taxon>Arthropoda</taxon>
        <taxon>Hexapoda</taxon>
        <taxon>Insecta</taxon>
        <taxon>Pterygota</taxon>
        <taxon>Neoptera</taxon>
        <taxon>Paraneoptera</taxon>
        <taxon>Hemiptera</taxon>
        <taxon>Auchenorrhyncha</taxon>
        <taxon>Fulgoroidea</taxon>
        <taxon>Delphacidae</taxon>
        <taxon>Criomorphinae</taxon>
        <taxon>Laodelphax</taxon>
    </lineage>
</organism>
<evidence type="ECO:0000259" key="1">
    <source>
        <dbReference type="PROSITE" id="PS51444"/>
    </source>
</evidence>
<dbReference type="PANTHER" id="PTHR46345:SF8">
    <property type="entry name" value="FORMIN 3, ISOFORM B"/>
    <property type="match status" value="1"/>
</dbReference>
<dbReference type="PROSITE" id="PS51444">
    <property type="entry name" value="FH2"/>
    <property type="match status" value="1"/>
</dbReference>
<dbReference type="Proteomes" id="UP000291343">
    <property type="component" value="Unassembled WGS sequence"/>
</dbReference>
<accession>A0A482WKM9</accession>
<name>A0A482WKM9_LAOST</name>
<reference evidence="2 3" key="1">
    <citation type="journal article" date="2017" name="Gigascience">
        <title>Genome sequence of the small brown planthopper, Laodelphax striatellus.</title>
        <authorList>
            <person name="Zhu J."/>
            <person name="Jiang F."/>
            <person name="Wang X."/>
            <person name="Yang P."/>
            <person name="Bao Y."/>
            <person name="Zhao W."/>
            <person name="Wang W."/>
            <person name="Lu H."/>
            <person name="Wang Q."/>
            <person name="Cui N."/>
            <person name="Li J."/>
            <person name="Chen X."/>
            <person name="Luo L."/>
            <person name="Yu J."/>
            <person name="Kang L."/>
            <person name="Cui F."/>
        </authorList>
    </citation>
    <scope>NUCLEOTIDE SEQUENCE [LARGE SCALE GENOMIC DNA]</scope>
    <source>
        <strain evidence="2">Lst14</strain>
    </source>
</reference>
<dbReference type="SMART" id="SM00498">
    <property type="entry name" value="FH2"/>
    <property type="match status" value="1"/>
</dbReference>
<protein>
    <recommendedName>
        <fullName evidence="1">FH2 domain-containing protein</fullName>
    </recommendedName>
</protein>